<accession>A0A0G2G0G6</accession>
<feature type="compositionally biased region" description="Low complexity" evidence="1">
    <location>
        <begin position="55"/>
        <end position="71"/>
    </location>
</feature>
<sequence length="173" mass="17411">MTAKKTRSTGNPSPCGLSINQLSQVDNQKLAELSNISSAETAGRRWRHVKAKIMAATPSSTPGSPATPATPDDGNPDEGNAAAVAAADPGSPSLLASKKKSAAGGAVGKLAGRKRTMRDTDGAGDSDGGANGESGGAEDCERPKKAAKRVKGKTIVTMNVAQGDADVIESVEV</sequence>
<feature type="compositionally biased region" description="Gly residues" evidence="1">
    <location>
        <begin position="125"/>
        <end position="135"/>
    </location>
</feature>
<feature type="compositionally biased region" description="Low complexity" evidence="1">
    <location>
        <begin position="81"/>
        <end position="110"/>
    </location>
</feature>
<evidence type="ECO:0000313" key="3">
    <source>
        <dbReference type="Proteomes" id="UP000034680"/>
    </source>
</evidence>
<organism evidence="2 3">
    <name type="scientific">Diaporthe ampelina</name>
    <dbReference type="NCBI Taxonomy" id="1214573"/>
    <lineage>
        <taxon>Eukaryota</taxon>
        <taxon>Fungi</taxon>
        <taxon>Dikarya</taxon>
        <taxon>Ascomycota</taxon>
        <taxon>Pezizomycotina</taxon>
        <taxon>Sordariomycetes</taxon>
        <taxon>Sordariomycetidae</taxon>
        <taxon>Diaporthales</taxon>
        <taxon>Diaporthaceae</taxon>
        <taxon>Diaporthe</taxon>
    </lineage>
</organism>
<reference evidence="2 3" key="1">
    <citation type="submission" date="2015-05" db="EMBL/GenBank/DDBJ databases">
        <title>Distinctive expansion of gene families associated with plant cell wall degradation and secondary metabolism in the genomes of grapevine trunk pathogens.</title>
        <authorList>
            <person name="Lawrence D.P."/>
            <person name="Travadon R."/>
            <person name="Rolshausen P.E."/>
            <person name="Baumgartner K."/>
        </authorList>
    </citation>
    <scope>NUCLEOTIDE SEQUENCE [LARGE SCALE GENOMIC DNA]</scope>
    <source>
        <strain evidence="2">DA912</strain>
    </source>
</reference>
<proteinExistence type="predicted"/>
<name>A0A0G2G0G6_9PEZI</name>
<protein>
    <submittedName>
        <fullName evidence="2">Uncharacterized protein</fullName>
    </submittedName>
</protein>
<reference evidence="2 3" key="2">
    <citation type="submission" date="2015-05" db="EMBL/GenBank/DDBJ databases">
        <authorList>
            <person name="Morales-Cruz A."/>
            <person name="Amrine K.C."/>
            <person name="Cantu D."/>
        </authorList>
    </citation>
    <scope>NUCLEOTIDE SEQUENCE [LARGE SCALE GENOMIC DNA]</scope>
    <source>
        <strain evidence="2">DA912</strain>
    </source>
</reference>
<gene>
    <name evidence="2" type="ORF">UCDDA912_g00136</name>
</gene>
<comment type="caution">
    <text evidence="2">The sequence shown here is derived from an EMBL/GenBank/DDBJ whole genome shotgun (WGS) entry which is preliminary data.</text>
</comment>
<dbReference type="AlphaFoldDB" id="A0A0G2G0G6"/>
<evidence type="ECO:0000256" key="1">
    <source>
        <dbReference type="SAM" id="MobiDB-lite"/>
    </source>
</evidence>
<dbReference type="EMBL" id="LCUC01000007">
    <property type="protein sequence ID" value="KKY39821.1"/>
    <property type="molecule type" value="Genomic_DNA"/>
</dbReference>
<evidence type="ECO:0000313" key="2">
    <source>
        <dbReference type="EMBL" id="KKY39821.1"/>
    </source>
</evidence>
<feature type="region of interest" description="Disordered" evidence="1">
    <location>
        <begin position="34"/>
        <end position="150"/>
    </location>
</feature>
<keyword evidence="3" id="KW-1185">Reference proteome</keyword>
<dbReference type="Proteomes" id="UP000034680">
    <property type="component" value="Unassembled WGS sequence"/>
</dbReference>